<dbReference type="InterPro" id="IPR045254">
    <property type="entry name" value="Nit1/2_C-N_Hydrolase"/>
</dbReference>
<name>A0A7X0DM65_NOVIT</name>
<dbReference type="Proteomes" id="UP000544872">
    <property type="component" value="Unassembled WGS sequence"/>
</dbReference>
<evidence type="ECO:0000313" key="4">
    <source>
        <dbReference type="EMBL" id="MBB6209959.1"/>
    </source>
</evidence>
<gene>
    <name evidence="4" type="ORF">FHS48_001369</name>
</gene>
<reference evidence="4 5" key="1">
    <citation type="submission" date="2020-08" db="EMBL/GenBank/DDBJ databases">
        <title>Genomic Encyclopedia of Type Strains, Phase IV (KMG-IV): sequencing the most valuable type-strain genomes for metagenomic binning, comparative biology and taxonomic classification.</title>
        <authorList>
            <person name="Goeker M."/>
        </authorList>
    </citation>
    <scope>NUCLEOTIDE SEQUENCE [LARGE SCALE GENOMIC DNA]</scope>
    <source>
        <strain evidence="4 5">DSM 11590</strain>
    </source>
</reference>
<feature type="domain" description="CN hydrolase" evidence="3">
    <location>
        <begin position="6"/>
        <end position="254"/>
    </location>
</feature>
<proteinExistence type="inferred from homology"/>
<dbReference type="InterPro" id="IPR001110">
    <property type="entry name" value="UPF0012_CS"/>
</dbReference>
<accession>A0A7X0DM65</accession>
<dbReference type="Gene3D" id="3.60.110.10">
    <property type="entry name" value="Carbon-nitrogen hydrolase"/>
    <property type="match status" value="1"/>
</dbReference>
<dbReference type="AlphaFoldDB" id="A0A7X0DM65"/>
<comment type="caution">
    <text evidence="4">The sequence shown here is derived from an EMBL/GenBank/DDBJ whole genome shotgun (WGS) entry which is preliminary data.</text>
</comment>
<sequence length="274" mass="30072">MTKGAFTAACIQVNALNDMTANIAEAERLIRLAKEKGADMVFMPENVVMMEWGKANILAKAYSEEDHPGLARFRALAKELNLWLHCGTLAIRVDGGDRVANRTYVVNPVGEVVASYDKIHMFDVDLDNGESYRESATFRPGESMTVVDLPWGRLGLAVCYDIRFPYLFRALAKGGADFLTIPAAFTKVTGEAHWHILQRARAIETGCYVISPAQTGTHINDRKTYGHAVIVDPWGDVLADAGTEPGLIMARIDAAKVAEVRGKVPSLQHDRPVC</sequence>
<keyword evidence="5" id="KW-1185">Reference proteome</keyword>
<dbReference type="CDD" id="cd07572">
    <property type="entry name" value="nit"/>
    <property type="match status" value="1"/>
</dbReference>
<dbReference type="GO" id="GO:0016811">
    <property type="term" value="F:hydrolase activity, acting on carbon-nitrogen (but not peptide) bonds, in linear amides"/>
    <property type="evidence" value="ECO:0007669"/>
    <property type="project" value="InterPro"/>
</dbReference>
<dbReference type="PROSITE" id="PS50263">
    <property type="entry name" value="CN_HYDROLASE"/>
    <property type="match status" value="1"/>
</dbReference>
<dbReference type="PROSITE" id="PS01227">
    <property type="entry name" value="UPF0012"/>
    <property type="match status" value="1"/>
</dbReference>
<comment type="similarity">
    <text evidence="1">Belongs to the carbon-nitrogen hydrolase superfamily. NIT1/NIT2 family.</text>
</comment>
<dbReference type="PANTHER" id="PTHR23088">
    <property type="entry name" value="NITRILASE-RELATED"/>
    <property type="match status" value="1"/>
</dbReference>
<dbReference type="RefSeq" id="WP_184262693.1">
    <property type="nucleotide sequence ID" value="NZ_JACIIX010000004.1"/>
</dbReference>
<dbReference type="Pfam" id="PF00795">
    <property type="entry name" value="CN_hydrolase"/>
    <property type="match status" value="1"/>
</dbReference>
<evidence type="ECO:0000256" key="1">
    <source>
        <dbReference type="ARBA" id="ARBA00010613"/>
    </source>
</evidence>
<dbReference type="InterPro" id="IPR036526">
    <property type="entry name" value="C-N_Hydrolase_sf"/>
</dbReference>
<keyword evidence="2 4" id="KW-0378">Hydrolase</keyword>
<dbReference type="PANTHER" id="PTHR23088:SF27">
    <property type="entry name" value="DEAMINATED GLUTATHIONE AMIDASE"/>
    <property type="match status" value="1"/>
</dbReference>
<evidence type="ECO:0000313" key="5">
    <source>
        <dbReference type="Proteomes" id="UP000544872"/>
    </source>
</evidence>
<organism evidence="4 5">
    <name type="scientific">Novispirillum itersonii</name>
    <name type="common">Aquaspirillum itersonii</name>
    <dbReference type="NCBI Taxonomy" id="189"/>
    <lineage>
        <taxon>Bacteria</taxon>
        <taxon>Pseudomonadati</taxon>
        <taxon>Pseudomonadota</taxon>
        <taxon>Alphaproteobacteria</taxon>
        <taxon>Rhodospirillales</taxon>
        <taxon>Novispirillaceae</taxon>
        <taxon>Novispirillum</taxon>
    </lineage>
</organism>
<dbReference type="SUPFAM" id="SSF56317">
    <property type="entry name" value="Carbon-nitrogen hydrolase"/>
    <property type="match status" value="1"/>
</dbReference>
<protein>
    <submittedName>
        <fullName evidence="4">Putative amidohydrolase</fullName>
    </submittedName>
</protein>
<dbReference type="EMBL" id="JACIIX010000004">
    <property type="protein sequence ID" value="MBB6209959.1"/>
    <property type="molecule type" value="Genomic_DNA"/>
</dbReference>
<evidence type="ECO:0000256" key="2">
    <source>
        <dbReference type="ARBA" id="ARBA00022801"/>
    </source>
</evidence>
<evidence type="ECO:0000259" key="3">
    <source>
        <dbReference type="PROSITE" id="PS50263"/>
    </source>
</evidence>
<dbReference type="InterPro" id="IPR003010">
    <property type="entry name" value="C-N_Hydrolase"/>
</dbReference>